<reference evidence="1 2" key="1">
    <citation type="submission" date="2018-08" db="EMBL/GenBank/DDBJ databases">
        <title>Recombination of ecologically and evolutionarily significant loci maintains genetic cohesion in the Pseudomonas syringae species complex.</title>
        <authorList>
            <person name="Dillon M."/>
            <person name="Thakur S."/>
            <person name="Almeida R.N.D."/>
            <person name="Weir B.S."/>
            <person name="Guttman D.S."/>
        </authorList>
    </citation>
    <scope>NUCLEOTIDE SEQUENCE [LARGE SCALE GENOMIC DNA]</scope>
    <source>
        <strain evidence="1 2">ICMP 3706</strain>
    </source>
</reference>
<name>A0A3M4ARM8_9PSED</name>
<accession>A0A3M4ARM8</accession>
<evidence type="ECO:0008006" key="3">
    <source>
        <dbReference type="Google" id="ProtNLM"/>
    </source>
</evidence>
<dbReference type="AlphaFoldDB" id="A0A3M4ARM8"/>
<dbReference type="Proteomes" id="UP000281604">
    <property type="component" value="Unassembled WGS sequence"/>
</dbReference>
<evidence type="ECO:0000313" key="2">
    <source>
        <dbReference type="Proteomes" id="UP000281604"/>
    </source>
</evidence>
<sequence>MRSKFSNEAYASELLNKIFQNCTLNPNGTISYRIENQFYHDALYGLIKHNHKLDDDTVFAILVRTLEACFIRNQHSKSSNILTELDKACNLKTKSQSTYILITEVSILNIYKMPKLKINDCHITFHNELPLKYKKHRDFYITEATEHKLFAVENYTFACITISAASEDHAVNSALEALGAVRAILQIGFKKNRQLLSSSKEDEYPTASVVQCGRVHTLHMPSGEMTGTHSWINSSFKGKPAVRLRHPEKTTEHLKRTNRRLRSSAYSAHTLSALANYIDSTDREDAEMKFMKLWSTLEILTLTDKSEILIRRASFFYQDRILHQALLESLRDARNTHVHRGHPPVNIEQKNFQLCAFVENILNFFIVNPFKFSTVTEINNLLSLPTQETNLKTQIMMLKTVQRFISYPNS</sequence>
<gene>
    <name evidence="1" type="ORF">ALQ30_02834</name>
</gene>
<protein>
    <recommendedName>
        <fullName evidence="3">Apea-like HEPN domain-containing protein</fullName>
    </recommendedName>
</protein>
<proteinExistence type="predicted"/>
<dbReference type="EMBL" id="RBQE01000197">
    <property type="protein sequence ID" value="RMP09578.1"/>
    <property type="molecule type" value="Genomic_DNA"/>
</dbReference>
<comment type="caution">
    <text evidence="1">The sequence shown here is derived from an EMBL/GenBank/DDBJ whole genome shotgun (WGS) entry which is preliminary data.</text>
</comment>
<organism evidence="1 2">
    <name type="scientific">Pseudomonas syringae pv. persicae</name>
    <dbReference type="NCBI Taxonomy" id="237306"/>
    <lineage>
        <taxon>Bacteria</taxon>
        <taxon>Pseudomonadati</taxon>
        <taxon>Pseudomonadota</taxon>
        <taxon>Gammaproteobacteria</taxon>
        <taxon>Pseudomonadales</taxon>
        <taxon>Pseudomonadaceae</taxon>
        <taxon>Pseudomonas</taxon>
    </lineage>
</organism>
<dbReference type="RefSeq" id="WP_058407393.1">
    <property type="nucleotide sequence ID" value="NZ_RBQE01000197.1"/>
</dbReference>
<evidence type="ECO:0000313" key="1">
    <source>
        <dbReference type="EMBL" id="RMP09578.1"/>
    </source>
</evidence>